<evidence type="ECO:0000313" key="3">
    <source>
        <dbReference type="Proteomes" id="UP000197781"/>
    </source>
</evidence>
<protein>
    <submittedName>
        <fullName evidence="2">Uncharacterized protein</fullName>
    </submittedName>
</protein>
<keyword evidence="1" id="KW-1133">Transmembrane helix</keyword>
<evidence type="ECO:0000256" key="1">
    <source>
        <dbReference type="SAM" id="Phobius"/>
    </source>
</evidence>
<dbReference type="EMBL" id="CP018145">
    <property type="protein sequence ID" value="ASJ52420.1"/>
    <property type="molecule type" value="Genomic_DNA"/>
</dbReference>
<dbReference type="Proteomes" id="UP000197781">
    <property type="component" value="Chromosome"/>
</dbReference>
<organism evidence="2 3">
    <name type="scientific">Brevibacillus formosus</name>
    <dbReference type="NCBI Taxonomy" id="54913"/>
    <lineage>
        <taxon>Bacteria</taxon>
        <taxon>Bacillati</taxon>
        <taxon>Bacillota</taxon>
        <taxon>Bacilli</taxon>
        <taxon>Bacillales</taxon>
        <taxon>Paenibacillaceae</taxon>
        <taxon>Brevibacillus</taxon>
    </lineage>
</organism>
<sequence length="74" mass="8450">MFPFFHCASAGVPKSLAYFSFFLEAAVYFVIACFSVNQDDFYFLKNTFKTLLPKLRRRSAFPVQAPLEPDKAEG</sequence>
<accession>A0A220MCP6</accession>
<keyword evidence="1" id="KW-0812">Transmembrane</keyword>
<dbReference type="AlphaFoldDB" id="A0A220MCP6"/>
<reference evidence="2 3" key="1">
    <citation type="submission" date="2016-11" db="EMBL/GenBank/DDBJ databases">
        <authorList>
            <person name="Jaros S."/>
            <person name="Januszkiewicz K."/>
            <person name="Wedrychowicz H."/>
        </authorList>
    </citation>
    <scope>NUCLEOTIDE SEQUENCE [LARGE SCALE GENOMIC DNA]</scope>
    <source>
        <strain evidence="2 3">NF2</strain>
    </source>
</reference>
<name>A0A220MCP6_9BACL</name>
<dbReference type="KEGG" id="bfm:BP422_02005"/>
<feature type="transmembrane region" description="Helical" evidence="1">
    <location>
        <begin position="16"/>
        <end position="36"/>
    </location>
</feature>
<evidence type="ECO:0000313" key="2">
    <source>
        <dbReference type="EMBL" id="ASJ52420.1"/>
    </source>
</evidence>
<gene>
    <name evidence="2" type="ORF">BP422_02005</name>
</gene>
<proteinExistence type="predicted"/>
<keyword evidence="1" id="KW-0472">Membrane</keyword>